<evidence type="ECO:0000313" key="2">
    <source>
        <dbReference type="EMBL" id="CAL5222171.1"/>
    </source>
</evidence>
<accession>A0ABP1FT56</accession>
<reference evidence="2 3" key="1">
    <citation type="submission" date="2024-06" db="EMBL/GenBank/DDBJ databases">
        <authorList>
            <person name="Kraege A."/>
            <person name="Thomma B."/>
        </authorList>
    </citation>
    <scope>NUCLEOTIDE SEQUENCE [LARGE SCALE GENOMIC DNA]</scope>
</reference>
<feature type="compositionally biased region" description="Low complexity" evidence="1">
    <location>
        <begin position="467"/>
        <end position="476"/>
    </location>
</feature>
<feature type="compositionally biased region" description="Polar residues" evidence="1">
    <location>
        <begin position="374"/>
        <end position="385"/>
    </location>
</feature>
<evidence type="ECO:0000256" key="1">
    <source>
        <dbReference type="SAM" id="MobiDB-lite"/>
    </source>
</evidence>
<proteinExistence type="predicted"/>
<feature type="compositionally biased region" description="Basic and acidic residues" evidence="1">
    <location>
        <begin position="307"/>
        <end position="317"/>
    </location>
</feature>
<sequence length="988" mass="102429">MTAVDSNEGAALGEIEQGSASHRTESHRPSSPLGALSSYRLKRLSLKKRPGIAQLHKLPPNVCTASCQAPRTLGASGAYSEQVAQGAPSSAAATQGPVRNKQSSTAASGPCLGSSAGQPDQRDAARQSRPVLTQAAGNPGASESLPRPAAEQSRASAAGRIPLQAWVPRKRNLASFDALDELSSLTSQKQHPAGLCIPALAQSGPNQHPSAGLPFRAPACLPGSQEATPQEACLPGRVTVAPAGLHEDLEGAPGPHARRAREDSRKPCSSAPGTDLAAPSQLARGAGAIALNRRLHSKPFAAPRPIRKPEAWADASERPVGSSMASTACAGDTGPLLKEGPAVVHHSSQLQPSKGVDGSHARSRQSEEALDTDSLISDSEASKMSNEALERQPSGDGLGDMALVDGPSSTSPLSMPSRTANSSREPQLRALLGRRDALGQGRADSHVAQPWSAADGASLGVAESPPARTAAANAASRHGRRPQPAGRKRLKRLYTGSDDAEIPSLMAGPAQVLEGEGIDMLEDMGVLSRVDPSRADPMDKGREEFSEGADSLDALTSPEQSPAPHLQASGGRLKRLRRITDLSPGAAVRGSCHPGITGHSYDGSANTKPAMQGAPRANPFISAKAAVPQEPRLACHAAPAQAQCHALDEDEALGDMHALLRQPVGRQQAQAGRGTDANPAATVGGVIDLASDDSSGGEDDCIAPPARPKQRRICLPGMPSSPGRRLSEGRQPGARSYLGAYSSADIMPEPIRAGNAQSVLQEPASARGHPSPDRGWHGSGRYEEDRSRHEHAHGAVSQAPFGHGPGSLQQGAVPGDSEDGQPEVRGAQQHRAQSGLGTGAAAKGAGADIPSQAAGASRQPGHGAPWWHRLEDFVPVAALRDGRDPRDGSRVYVDYRAQFSGEKHPTAAGGGFQQAKRGRKAQRDAPSARAAEAAHAEGSCVGHWMTTHVQGRRRKVYVTAGGRKQLTGAAAHTAYERDKHAAGSSAKD</sequence>
<feature type="compositionally biased region" description="Basic and acidic residues" evidence="1">
    <location>
        <begin position="357"/>
        <end position="367"/>
    </location>
</feature>
<keyword evidence="3" id="KW-1185">Reference proteome</keyword>
<evidence type="ECO:0000313" key="3">
    <source>
        <dbReference type="Proteomes" id="UP001497392"/>
    </source>
</evidence>
<feature type="region of interest" description="Disordered" evidence="1">
    <location>
        <begin position="902"/>
        <end position="927"/>
    </location>
</feature>
<feature type="compositionally biased region" description="Basic and acidic residues" evidence="1">
    <location>
        <begin position="974"/>
        <end position="988"/>
    </location>
</feature>
<feature type="compositionally biased region" description="Polar residues" evidence="1">
    <location>
        <begin position="407"/>
        <end position="425"/>
    </location>
</feature>
<feature type="region of interest" description="Disordered" evidence="1">
    <location>
        <begin position="77"/>
        <end position="156"/>
    </location>
</feature>
<protein>
    <submittedName>
        <fullName evidence="2">G4497 protein</fullName>
    </submittedName>
</protein>
<feature type="region of interest" description="Disordered" evidence="1">
    <location>
        <begin position="759"/>
        <end position="865"/>
    </location>
</feature>
<feature type="region of interest" description="Disordered" evidence="1">
    <location>
        <begin position="967"/>
        <end position="988"/>
    </location>
</feature>
<feature type="compositionally biased region" description="Basic residues" evidence="1">
    <location>
        <begin position="477"/>
        <end position="489"/>
    </location>
</feature>
<feature type="region of interest" description="Disordered" evidence="1">
    <location>
        <begin position="1"/>
        <end position="37"/>
    </location>
</feature>
<gene>
    <name evidence="2" type="primary">g4497</name>
    <name evidence="2" type="ORF">VP750_LOCUS3830</name>
</gene>
<dbReference type="Proteomes" id="UP001497392">
    <property type="component" value="Unassembled WGS sequence"/>
</dbReference>
<organism evidence="2 3">
    <name type="scientific">Coccomyxa viridis</name>
    <dbReference type="NCBI Taxonomy" id="1274662"/>
    <lineage>
        <taxon>Eukaryota</taxon>
        <taxon>Viridiplantae</taxon>
        <taxon>Chlorophyta</taxon>
        <taxon>core chlorophytes</taxon>
        <taxon>Trebouxiophyceae</taxon>
        <taxon>Trebouxiophyceae incertae sedis</taxon>
        <taxon>Coccomyxaceae</taxon>
        <taxon>Coccomyxa</taxon>
    </lineage>
</organism>
<feature type="region of interest" description="Disordered" evidence="1">
    <location>
        <begin position="246"/>
        <end position="281"/>
    </location>
</feature>
<dbReference type="EMBL" id="CAXHTA020000006">
    <property type="protein sequence ID" value="CAL5222171.1"/>
    <property type="molecule type" value="Genomic_DNA"/>
</dbReference>
<feature type="compositionally biased region" description="Basic and acidic residues" evidence="1">
    <location>
        <begin position="531"/>
        <end position="545"/>
    </location>
</feature>
<feature type="region of interest" description="Disordered" evidence="1">
    <location>
        <begin position="457"/>
        <end position="489"/>
    </location>
</feature>
<feature type="compositionally biased region" description="Basic and acidic residues" evidence="1">
    <location>
        <begin position="770"/>
        <end position="788"/>
    </location>
</feature>
<feature type="region of interest" description="Disordered" evidence="1">
    <location>
        <begin position="530"/>
        <end position="573"/>
    </location>
</feature>
<name>A0ABP1FT56_9CHLO</name>
<comment type="caution">
    <text evidence="2">The sequence shown here is derived from an EMBL/GenBank/DDBJ whole genome shotgun (WGS) entry which is preliminary data.</text>
</comment>
<feature type="region of interest" description="Disordered" evidence="1">
    <location>
        <begin position="300"/>
        <end position="426"/>
    </location>
</feature>
<feature type="region of interest" description="Disordered" evidence="1">
    <location>
        <begin position="690"/>
        <end position="736"/>
    </location>
</feature>